<protein>
    <submittedName>
        <fullName evidence="1">Uncharacterized protein</fullName>
    </submittedName>
</protein>
<keyword evidence="2" id="KW-1185">Reference proteome</keyword>
<proteinExistence type="predicted"/>
<evidence type="ECO:0000313" key="1">
    <source>
        <dbReference type="EMBL" id="KAG5605299.1"/>
    </source>
</evidence>
<dbReference type="OrthoDB" id="1306208at2759"/>
<dbReference type="PANTHER" id="PTHR15140">
    <property type="entry name" value="TUBULIN-SPECIFIC CHAPERONE E"/>
    <property type="match status" value="1"/>
</dbReference>
<comment type="caution">
    <text evidence="1">The sequence shown here is derived from an EMBL/GenBank/DDBJ whole genome shotgun (WGS) entry which is preliminary data.</text>
</comment>
<dbReference type="EMBL" id="JACXVP010000005">
    <property type="protein sequence ID" value="KAG5605299.1"/>
    <property type="molecule type" value="Genomic_DNA"/>
</dbReference>
<dbReference type="AlphaFoldDB" id="A0A9J5YX54"/>
<dbReference type="PANTHER" id="PTHR15140:SF39">
    <property type="entry name" value="LATE BLIGHT RESISTANCE PROTEIN HOMOLOG R1B-14"/>
    <property type="match status" value="1"/>
</dbReference>
<sequence>MNMYGKNVGFGILQHWRYLDVTIDANSIPSIIAKPWNLETFVVKGLRGEVILPSSTLKMITLRHLLVKNRASFSLQEILCESFSNSQLNYLKTFSIPHVSYGEDAEMILTKRSNLRKLICLNIPEVGFQQQSSSTSTQVQFPLKTKGIDFAQILTLPSRSFIGNQWEVNDSEFPEFTYLNLDNINILLLSVSDDVFLKLEHLVLTKCK</sequence>
<reference evidence="1 2" key="1">
    <citation type="submission" date="2020-09" db="EMBL/GenBank/DDBJ databases">
        <title>De no assembly of potato wild relative species, Solanum commersonii.</title>
        <authorList>
            <person name="Cho K."/>
        </authorList>
    </citation>
    <scope>NUCLEOTIDE SEQUENCE [LARGE SCALE GENOMIC DNA]</scope>
    <source>
        <strain evidence="1">LZ3.2</strain>
        <tissue evidence="1">Leaf</tissue>
    </source>
</reference>
<gene>
    <name evidence="1" type="ORF">H5410_026791</name>
</gene>
<accession>A0A9J5YX54</accession>
<organism evidence="1 2">
    <name type="scientific">Solanum commersonii</name>
    <name type="common">Commerson's wild potato</name>
    <name type="synonym">Commerson's nightshade</name>
    <dbReference type="NCBI Taxonomy" id="4109"/>
    <lineage>
        <taxon>Eukaryota</taxon>
        <taxon>Viridiplantae</taxon>
        <taxon>Streptophyta</taxon>
        <taxon>Embryophyta</taxon>
        <taxon>Tracheophyta</taxon>
        <taxon>Spermatophyta</taxon>
        <taxon>Magnoliopsida</taxon>
        <taxon>eudicotyledons</taxon>
        <taxon>Gunneridae</taxon>
        <taxon>Pentapetalae</taxon>
        <taxon>asterids</taxon>
        <taxon>lamiids</taxon>
        <taxon>Solanales</taxon>
        <taxon>Solanaceae</taxon>
        <taxon>Solanoideae</taxon>
        <taxon>Solaneae</taxon>
        <taxon>Solanum</taxon>
    </lineage>
</organism>
<dbReference type="Proteomes" id="UP000824120">
    <property type="component" value="Chromosome 5"/>
</dbReference>
<name>A0A9J5YX54_SOLCO</name>
<evidence type="ECO:0000313" key="2">
    <source>
        <dbReference type="Proteomes" id="UP000824120"/>
    </source>
</evidence>